<organism evidence="2 3">
    <name type="scientific">Mucuna pruriens</name>
    <name type="common">Velvet bean</name>
    <name type="synonym">Dolichos pruriens</name>
    <dbReference type="NCBI Taxonomy" id="157652"/>
    <lineage>
        <taxon>Eukaryota</taxon>
        <taxon>Viridiplantae</taxon>
        <taxon>Streptophyta</taxon>
        <taxon>Embryophyta</taxon>
        <taxon>Tracheophyta</taxon>
        <taxon>Spermatophyta</taxon>
        <taxon>Magnoliopsida</taxon>
        <taxon>eudicotyledons</taxon>
        <taxon>Gunneridae</taxon>
        <taxon>Pentapetalae</taxon>
        <taxon>rosids</taxon>
        <taxon>fabids</taxon>
        <taxon>Fabales</taxon>
        <taxon>Fabaceae</taxon>
        <taxon>Papilionoideae</taxon>
        <taxon>50 kb inversion clade</taxon>
        <taxon>NPAAA clade</taxon>
        <taxon>indigoferoid/millettioid clade</taxon>
        <taxon>Phaseoleae</taxon>
        <taxon>Mucuna</taxon>
    </lineage>
</organism>
<protein>
    <submittedName>
        <fullName evidence="2">Uncharacterized protein</fullName>
    </submittedName>
</protein>
<dbReference type="EMBL" id="QJKJ01004418">
    <property type="protein sequence ID" value="RDX94241.1"/>
    <property type="molecule type" value="Genomic_DNA"/>
</dbReference>
<evidence type="ECO:0000313" key="3">
    <source>
        <dbReference type="Proteomes" id="UP000257109"/>
    </source>
</evidence>
<sequence>MVNSSGGSSTDQVQVKGSIRPRDSDPCKACQFWTRIAISSRVGQLNNTMSQLQSVGSENLPSQTIPNLKGDVSIPTPQPKPKLINAKSELEADSLARVVPLPFPTQTIPIRKSKTDEDLLKMFQRVEINIPLLDVIKQILKYAKFLKELCMHKRKKMKEGVEMGGVVSALIKSEEVAALTQ</sequence>
<feature type="compositionally biased region" description="Polar residues" evidence="1">
    <location>
        <begin position="1"/>
        <end position="15"/>
    </location>
</feature>
<dbReference type="AlphaFoldDB" id="A0A371GUL7"/>
<gene>
    <name evidence="2" type="ORF">CR513_23394</name>
</gene>
<name>A0A371GUL7_MUCPR</name>
<comment type="caution">
    <text evidence="2">The sequence shown here is derived from an EMBL/GenBank/DDBJ whole genome shotgun (WGS) entry which is preliminary data.</text>
</comment>
<evidence type="ECO:0000313" key="2">
    <source>
        <dbReference type="EMBL" id="RDX94241.1"/>
    </source>
</evidence>
<feature type="region of interest" description="Disordered" evidence="1">
    <location>
        <begin position="1"/>
        <end position="25"/>
    </location>
</feature>
<feature type="non-terminal residue" evidence="2">
    <location>
        <position position="1"/>
    </location>
</feature>
<evidence type="ECO:0000256" key="1">
    <source>
        <dbReference type="SAM" id="MobiDB-lite"/>
    </source>
</evidence>
<reference evidence="2" key="1">
    <citation type="submission" date="2018-05" db="EMBL/GenBank/DDBJ databases">
        <title>Draft genome of Mucuna pruriens seed.</title>
        <authorList>
            <person name="Nnadi N.E."/>
            <person name="Vos R."/>
            <person name="Hasami M.H."/>
            <person name="Devisetty U.K."/>
            <person name="Aguiy J.C."/>
        </authorList>
    </citation>
    <scope>NUCLEOTIDE SEQUENCE [LARGE SCALE GENOMIC DNA]</scope>
    <source>
        <strain evidence="2">JCA_2017</strain>
    </source>
</reference>
<accession>A0A371GUL7</accession>
<dbReference type="Proteomes" id="UP000257109">
    <property type="component" value="Unassembled WGS sequence"/>
</dbReference>
<keyword evidence="3" id="KW-1185">Reference proteome</keyword>
<proteinExistence type="predicted"/>